<dbReference type="InterPro" id="IPR003743">
    <property type="entry name" value="Zf-RING_7"/>
</dbReference>
<dbReference type="InterPro" id="IPR052376">
    <property type="entry name" value="Oxidative_Scav/Glycosyltrans"/>
</dbReference>
<name>A0A239N8Q6_9ACTN</name>
<evidence type="ECO:0000256" key="1">
    <source>
        <dbReference type="SAM" id="Coils"/>
    </source>
</evidence>
<organism evidence="4 5">
    <name type="scientific">Asanoa hainanensis</name>
    <dbReference type="NCBI Taxonomy" id="560556"/>
    <lineage>
        <taxon>Bacteria</taxon>
        <taxon>Bacillati</taxon>
        <taxon>Actinomycetota</taxon>
        <taxon>Actinomycetes</taxon>
        <taxon>Micromonosporales</taxon>
        <taxon>Micromonosporaceae</taxon>
        <taxon>Asanoa</taxon>
    </lineage>
</organism>
<feature type="coiled-coil region" evidence="1">
    <location>
        <begin position="37"/>
        <end position="133"/>
    </location>
</feature>
<feature type="domain" description="CT398-like coiled coil hairpin" evidence="3">
    <location>
        <begin position="14"/>
        <end position="193"/>
    </location>
</feature>
<reference evidence="4 5" key="1">
    <citation type="submission" date="2017-06" db="EMBL/GenBank/DDBJ databases">
        <authorList>
            <person name="Kim H.J."/>
            <person name="Triplett B.A."/>
        </authorList>
    </citation>
    <scope>NUCLEOTIDE SEQUENCE [LARGE SCALE GENOMIC DNA]</scope>
    <source>
        <strain evidence="4 5">CGMCC 4.5593</strain>
    </source>
</reference>
<protein>
    <submittedName>
        <fullName evidence="4">Uncharacterized protein</fullName>
    </submittedName>
</protein>
<keyword evidence="1" id="KW-0175">Coiled coil</keyword>
<dbReference type="PANTHER" id="PTHR39082">
    <property type="entry name" value="PHOSPHOLIPASE C-BETA-2-RELATED"/>
    <property type="match status" value="1"/>
</dbReference>
<proteinExistence type="predicted"/>
<evidence type="ECO:0000313" key="5">
    <source>
        <dbReference type="Proteomes" id="UP000198362"/>
    </source>
</evidence>
<dbReference type="Pfam" id="PF24481">
    <property type="entry name" value="CT398_CC"/>
    <property type="match status" value="1"/>
</dbReference>
<gene>
    <name evidence="4" type="ORF">SAMN05421812_1082</name>
</gene>
<dbReference type="Pfam" id="PF02591">
    <property type="entry name" value="Zn_ribbon_9"/>
    <property type="match status" value="1"/>
</dbReference>
<dbReference type="RefSeq" id="WP_089251094.1">
    <property type="nucleotide sequence ID" value="NZ_FZPH01000008.1"/>
</dbReference>
<dbReference type="Proteomes" id="UP000198362">
    <property type="component" value="Unassembled WGS sequence"/>
</dbReference>
<dbReference type="EMBL" id="FZPH01000008">
    <property type="protein sequence ID" value="SNT51296.1"/>
    <property type="molecule type" value="Genomic_DNA"/>
</dbReference>
<dbReference type="InterPro" id="IPR056003">
    <property type="entry name" value="CT398_CC_hairpin"/>
</dbReference>
<dbReference type="AlphaFoldDB" id="A0A239N8Q6"/>
<evidence type="ECO:0000259" key="3">
    <source>
        <dbReference type="Pfam" id="PF24481"/>
    </source>
</evidence>
<dbReference type="Gene3D" id="1.10.287.1490">
    <property type="match status" value="1"/>
</dbReference>
<sequence>MKAEPKAQRRLLDLQAIDTALAQIAHRRRTLPENGELEALARELSALEDERVRAQVGVDDLDRDIARMEKDVEQVRARKDRDQARLTMGGGPARELEAIQHELVSLTRRQSELEDSELELMEQRETAQGALDEVLGRLESTRGKRGDTEVRRDQLLAEIDADEQSRIAARGPVAGDIPADLLALYDKVRESSGGLGAALLTHGRCGGCRIELFGADLARIKAAPADDVVRCEECRRIMVRTQESGL</sequence>
<dbReference type="PANTHER" id="PTHR39082:SF1">
    <property type="entry name" value="SCAVENGER RECEPTOR CLASS A MEMBER 3"/>
    <property type="match status" value="1"/>
</dbReference>
<dbReference type="OrthoDB" id="9784388at2"/>
<accession>A0A239N8Q6</accession>
<evidence type="ECO:0000259" key="2">
    <source>
        <dbReference type="Pfam" id="PF02591"/>
    </source>
</evidence>
<keyword evidence="5" id="KW-1185">Reference proteome</keyword>
<evidence type="ECO:0000313" key="4">
    <source>
        <dbReference type="EMBL" id="SNT51296.1"/>
    </source>
</evidence>
<feature type="domain" description="C4-type zinc ribbon" evidence="2">
    <location>
        <begin position="204"/>
        <end position="238"/>
    </location>
</feature>